<dbReference type="AlphaFoldDB" id="A0AAD9NN64"/>
<proteinExistence type="inferred from homology"/>
<dbReference type="EMBL" id="JAODUO010000790">
    <property type="protein sequence ID" value="KAK2174593.1"/>
    <property type="molecule type" value="Genomic_DNA"/>
</dbReference>
<dbReference type="FunFam" id="1.20.1410.10:FF:000003">
    <property type="entry name" value="Transmembrane protein 98"/>
    <property type="match status" value="1"/>
</dbReference>
<evidence type="ECO:0000256" key="4">
    <source>
        <dbReference type="ARBA" id="ARBA00011024"/>
    </source>
</evidence>
<keyword evidence="7" id="KW-0964">Secreted</keyword>
<dbReference type="InterPro" id="IPR029668">
    <property type="entry name" value="TMEM98"/>
</dbReference>
<keyword evidence="11 12" id="KW-0472">Membrane</keyword>
<evidence type="ECO:0000256" key="9">
    <source>
        <dbReference type="ARBA" id="ARBA00022824"/>
    </source>
</evidence>
<evidence type="ECO:0000256" key="10">
    <source>
        <dbReference type="ARBA" id="ARBA00022989"/>
    </source>
</evidence>
<dbReference type="InterPro" id="IPR049318">
    <property type="entry name" value="GCIP_C"/>
</dbReference>
<dbReference type="Proteomes" id="UP001209878">
    <property type="component" value="Unassembled WGS sequence"/>
</dbReference>
<gene>
    <name evidence="14" type="ORF">NP493_790g01043</name>
</gene>
<feature type="domain" description="Cyclin-D1-binding protein 1-like C-terminal" evidence="13">
    <location>
        <begin position="86"/>
        <end position="175"/>
    </location>
</feature>
<keyword evidence="15" id="KW-1185">Reference proteome</keyword>
<comment type="similarity">
    <text evidence="4">Belongs to the TMEM98 family.</text>
</comment>
<evidence type="ECO:0000256" key="5">
    <source>
        <dbReference type="ARBA" id="ARBA00014380"/>
    </source>
</evidence>
<evidence type="ECO:0000256" key="7">
    <source>
        <dbReference type="ARBA" id="ARBA00022525"/>
    </source>
</evidence>
<evidence type="ECO:0000256" key="11">
    <source>
        <dbReference type="ARBA" id="ARBA00023136"/>
    </source>
</evidence>
<evidence type="ECO:0000256" key="8">
    <source>
        <dbReference type="ARBA" id="ARBA00022692"/>
    </source>
</evidence>
<comment type="subcellular location">
    <subcellularLocation>
        <location evidence="1">Cell membrane</location>
        <topology evidence="1">Single-pass type II membrane protein</topology>
    </subcellularLocation>
    <subcellularLocation>
        <location evidence="3">Endoplasmic reticulum membrane</location>
        <topology evidence="3">Single-pass type II membrane protein</topology>
    </subcellularLocation>
    <subcellularLocation>
        <location evidence="2">Secreted</location>
        <location evidence="2">Extracellular exosome</location>
    </subcellularLocation>
</comment>
<reference evidence="14" key="1">
    <citation type="journal article" date="2023" name="Mol. Biol. Evol.">
        <title>Third-Generation Sequencing Reveals the Adaptive Role of the Epigenome in Three Deep-Sea Polychaetes.</title>
        <authorList>
            <person name="Perez M."/>
            <person name="Aroh O."/>
            <person name="Sun Y."/>
            <person name="Lan Y."/>
            <person name="Juniper S.K."/>
            <person name="Young C.R."/>
            <person name="Angers B."/>
            <person name="Qian P.Y."/>
        </authorList>
    </citation>
    <scope>NUCLEOTIDE SEQUENCE</scope>
    <source>
        <strain evidence="14">R07B-5</strain>
    </source>
</reference>
<keyword evidence="8 12" id="KW-0812">Transmembrane</keyword>
<name>A0AAD9NN64_RIDPI</name>
<evidence type="ECO:0000256" key="12">
    <source>
        <dbReference type="SAM" id="Phobius"/>
    </source>
</evidence>
<evidence type="ECO:0000259" key="13">
    <source>
        <dbReference type="Pfam" id="PF20936"/>
    </source>
</evidence>
<evidence type="ECO:0000256" key="1">
    <source>
        <dbReference type="ARBA" id="ARBA00004401"/>
    </source>
</evidence>
<evidence type="ECO:0000313" key="15">
    <source>
        <dbReference type="Proteomes" id="UP001209878"/>
    </source>
</evidence>
<comment type="caution">
    <text evidence="14">The sequence shown here is derived from an EMBL/GenBank/DDBJ whole genome shotgun (WGS) entry which is preliminary data.</text>
</comment>
<dbReference type="Gene3D" id="1.20.1410.10">
    <property type="entry name" value="I/LWEQ domain"/>
    <property type="match status" value="1"/>
</dbReference>
<dbReference type="GO" id="GO:0005886">
    <property type="term" value="C:plasma membrane"/>
    <property type="evidence" value="ECO:0007669"/>
    <property type="project" value="UniProtKB-SubCell"/>
</dbReference>
<evidence type="ECO:0000256" key="2">
    <source>
        <dbReference type="ARBA" id="ARBA00004550"/>
    </source>
</evidence>
<keyword evidence="9" id="KW-0256">Endoplasmic reticulum</keyword>
<dbReference type="PANTHER" id="PTHR32510:SF3">
    <property type="entry name" value="TRANSMEMBRANE PROTEIN 98"/>
    <property type="match status" value="1"/>
</dbReference>
<evidence type="ECO:0000313" key="14">
    <source>
        <dbReference type="EMBL" id="KAK2174593.1"/>
    </source>
</evidence>
<dbReference type="Pfam" id="PF20936">
    <property type="entry name" value="GCIP_C"/>
    <property type="match status" value="1"/>
</dbReference>
<organism evidence="14 15">
    <name type="scientific">Ridgeia piscesae</name>
    <name type="common">Tubeworm</name>
    <dbReference type="NCBI Taxonomy" id="27915"/>
    <lineage>
        <taxon>Eukaryota</taxon>
        <taxon>Metazoa</taxon>
        <taxon>Spiralia</taxon>
        <taxon>Lophotrochozoa</taxon>
        <taxon>Annelida</taxon>
        <taxon>Polychaeta</taxon>
        <taxon>Sedentaria</taxon>
        <taxon>Canalipalpata</taxon>
        <taxon>Sabellida</taxon>
        <taxon>Siboglinidae</taxon>
        <taxon>Ridgeia</taxon>
    </lineage>
</organism>
<dbReference type="PANTHER" id="PTHR32510">
    <property type="entry name" value="TRANSMEMBRANE PROTEIN 98"/>
    <property type="match status" value="1"/>
</dbReference>
<evidence type="ECO:0000256" key="3">
    <source>
        <dbReference type="ARBA" id="ARBA00004648"/>
    </source>
</evidence>
<evidence type="ECO:0000256" key="6">
    <source>
        <dbReference type="ARBA" id="ARBA00022475"/>
    </source>
</evidence>
<dbReference type="GO" id="GO:0005615">
    <property type="term" value="C:extracellular space"/>
    <property type="evidence" value="ECO:0007669"/>
    <property type="project" value="UniProtKB-ARBA"/>
</dbReference>
<keyword evidence="10 12" id="KW-1133">Transmembrane helix</keyword>
<feature type="transmembrane region" description="Helical" evidence="12">
    <location>
        <begin position="12"/>
        <end position="34"/>
    </location>
</feature>
<keyword evidence="6" id="KW-1003">Cell membrane</keyword>
<accession>A0AAD9NN64</accession>
<sequence length="261" mass="28101">MTTILGNMETVVVVAISILASIFLVSLLGLIVACRHRYCKPINLFTLKETAPDATLVDNMEGMVDDSTGVELHDVGINMNLEEILQNEAWVNDATGLAPHCLSILKMCHMLTDKLVGMTMGSATELQSPETLTDLVAIAKRIGPRVDDVVHSMYPPLDPRLLEARCAALVLSVSHLVLLTKNACHLSGVLDWIDQSLADVEDHLSVLREASINYETNLLQSSNNGPAGDSPQMTSLVNCPANQMPASTSPSTPVIDTNCEA</sequence>
<protein>
    <recommendedName>
        <fullName evidence="5">Transmembrane protein 98</fullName>
    </recommendedName>
</protein>
<dbReference type="GO" id="GO:0005789">
    <property type="term" value="C:endoplasmic reticulum membrane"/>
    <property type="evidence" value="ECO:0007669"/>
    <property type="project" value="UniProtKB-SubCell"/>
</dbReference>